<keyword evidence="8" id="KW-0464">Manganese</keyword>
<dbReference type="NCBIfam" id="NF002073">
    <property type="entry name" value="PRK00913.1-2"/>
    <property type="match status" value="1"/>
</dbReference>
<dbReference type="InterPro" id="IPR008283">
    <property type="entry name" value="Peptidase_M17_N"/>
</dbReference>
<dbReference type="GO" id="GO:0005737">
    <property type="term" value="C:cytoplasm"/>
    <property type="evidence" value="ECO:0007669"/>
    <property type="project" value="UniProtKB-SubCell"/>
</dbReference>
<evidence type="ECO:0000256" key="7">
    <source>
        <dbReference type="ARBA" id="ARBA00049972"/>
    </source>
</evidence>
<feature type="active site" evidence="8">
    <location>
        <position position="278"/>
    </location>
</feature>
<keyword evidence="8" id="KW-0479">Metal-binding</keyword>
<feature type="binding site" evidence="8">
    <location>
        <position position="271"/>
    </location>
    <ligand>
        <name>Mn(2+)</name>
        <dbReference type="ChEBI" id="CHEBI:29035"/>
        <label>1</label>
    </ligand>
</feature>
<name>A0A2N9JIT7_9ACTN</name>
<feature type="binding site" evidence="8">
    <location>
        <position position="350"/>
    </location>
    <ligand>
        <name>Mn(2+)</name>
        <dbReference type="ChEBI" id="CHEBI:29035"/>
        <label>1</label>
    </ligand>
</feature>
<comment type="cofactor">
    <cofactor evidence="8">
        <name>Mn(2+)</name>
        <dbReference type="ChEBI" id="CHEBI:29035"/>
    </cofactor>
    <text evidence="8">Binds 2 manganese ions per subunit.</text>
</comment>
<comment type="subcellular location">
    <subcellularLocation>
        <location evidence="8">Cytoplasm</location>
    </subcellularLocation>
</comment>
<feature type="binding site" evidence="8">
    <location>
        <position position="350"/>
    </location>
    <ligand>
        <name>Mn(2+)</name>
        <dbReference type="ChEBI" id="CHEBI:29035"/>
        <label>2</label>
    </ligand>
</feature>
<evidence type="ECO:0000259" key="9">
    <source>
        <dbReference type="PROSITE" id="PS00631"/>
    </source>
</evidence>
<dbReference type="PROSITE" id="PS00631">
    <property type="entry name" value="CYTOSOL_AP"/>
    <property type="match status" value="1"/>
</dbReference>
<evidence type="ECO:0000256" key="8">
    <source>
        <dbReference type="HAMAP-Rule" id="MF_00181"/>
    </source>
</evidence>
<keyword evidence="6 8" id="KW-0378">Hydrolase</keyword>
<dbReference type="RefSeq" id="WP_231935635.1">
    <property type="nucleotide sequence ID" value="NZ_BAAAGO010000031.1"/>
</dbReference>
<evidence type="ECO:0000256" key="3">
    <source>
        <dbReference type="ARBA" id="ARBA00009528"/>
    </source>
</evidence>
<comment type="similarity">
    <text evidence="3 8">Belongs to the peptidase M17 family.</text>
</comment>
<sequence length="500" mass="51637">MTSFTLPSLTLATSCPTDADVLVIGLADSTGSAVLVGAPDQLDKRVNKQFGTSLLDLARSLGADTKPGATVLLPGPDGQRVVVVGLGEIDVTPEQVRRAAGTAVRKAGELAGDQGVKVAVCLDVVEPEVIRGAAEGALLGSYRFVKVSGEQPSAKVASITVVSSSAKPEAKRAIDAARIVATAVCLARDWVNTPANALYPETFADAARGAVKGTRIEVEVLDEKVLERGGYGGLMAVGGGSDRGPRLVRFDYAPRGARGHLALVGKGITFDTGGLNLKTADGMYTMKSDMAGAAAVLAATRAIAELGLKVRVTTYAAMAENMPSGTAYRPSDVLTMFGGTTVENVNSDAEGRLVMADALVRAGQDRPDLIVDVATLTGACMVALGERVAGLMTNADEAADRVLDAAESAGEAFWQLPIPEGTRSKLDSKVADLRSGGNRYGGALTAAAFLQTFVPDDMLWAHLDIAGPAFNDEGPYDYVPTGGTGMAVRTLVALAQSLQD</sequence>
<dbReference type="PANTHER" id="PTHR11963:SF23">
    <property type="entry name" value="CYTOSOL AMINOPEPTIDASE"/>
    <property type="match status" value="1"/>
</dbReference>
<accession>A0A2N9JIT7</accession>
<protein>
    <recommendedName>
        <fullName evidence="8">Probable cytosol aminopeptidase</fullName>
        <ecNumber evidence="8">3.4.11.1</ecNumber>
    </recommendedName>
    <alternativeName>
        <fullName evidence="8">Leucine aminopeptidase</fullName>
        <shortName evidence="8">LAP</shortName>
        <ecNumber evidence="8">3.4.11.10</ecNumber>
    </alternativeName>
    <alternativeName>
        <fullName evidence="8">Leucyl aminopeptidase</fullName>
    </alternativeName>
</protein>
<evidence type="ECO:0000256" key="1">
    <source>
        <dbReference type="ARBA" id="ARBA00000135"/>
    </source>
</evidence>
<feature type="binding site" evidence="8">
    <location>
        <position position="266"/>
    </location>
    <ligand>
        <name>Mn(2+)</name>
        <dbReference type="ChEBI" id="CHEBI:29035"/>
        <label>2</label>
    </ligand>
</feature>
<dbReference type="Proteomes" id="UP000238164">
    <property type="component" value="Chromosome 1"/>
</dbReference>
<keyword evidence="5 8" id="KW-0645">Protease</keyword>
<feature type="active site" evidence="8">
    <location>
        <position position="352"/>
    </location>
</feature>
<comment type="catalytic activity">
    <reaction evidence="2 8">
        <text>Release of an N-terminal amino acid, preferentially leucine, but not glutamic or aspartic acids.</text>
        <dbReference type="EC" id="3.4.11.10"/>
    </reaction>
</comment>
<evidence type="ECO:0000256" key="5">
    <source>
        <dbReference type="ARBA" id="ARBA00022670"/>
    </source>
</evidence>
<dbReference type="Pfam" id="PF00883">
    <property type="entry name" value="Peptidase_M17"/>
    <property type="match status" value="1"/>
</dbReference>
<dbReference type="InterPro" id="IPR011356">
    <property type="entry name" value="Leucine_aapep/pepB"/>
</dbReference>
<feature type="binding site" evidence="8">
    <location>
        <position position="271"/>
    </location>
    <ligand>
        <name>Mn(2+)</name>
        <dbReference type="ChEBI" id="CHEBI:29035"/>
        <label>2</label>
    </ligand>
</feature>
<proteinExistence type="inferred from homology"/>
<feature type="binding site" evidence="8">
    <location>
        <position position="348"/>
    </location>
    <ligand>
        <name>Mn(2+)</name>
        <dbReference type="ChEBI" id="CHEBI:29035"/>
        <label>1</label>
    </ligand>
</feature>
<evidence type="ECO:0000313" key="10">
    <source>
        <dbReference type="EMBL" id="SPD87493.1"/>
    </source>
</evidence>
<keyword evidence="11" id="KW-1185">Reference proteome</keyword>
<dbReference type="KEGG" id="mgg:MPLG2_2463"/>
<dbReference type="InterPro" id="IPR043472">
    <property type="entry name" value="Macro_dom-like"/>
</dbReference>
<dbReference type="Gene3D" id="3.40.630.10">
    <property type="entry name" value="Zn peptidases"/>
    <property type="match status" value="1"/>
</dbReference>
<dbReference type="EMBL" id="LT985188">
    <property type="protein sequence ID" value="SPD87493.1"/>
    <property type="molecule type" value="Genomic_DNA"/>
</dbReference>
<gene>
    <name evidence="8 10" type="primary">pepA</name>
    <name evidence="10" type="ORF">MPLG2_2463</name>
</gene>
<dbReference type="GO" id="GO:0006508">
    <property type="term" value="P:proteolysis"/>
    <property type="evidence" value="ECO:0007669"/>
    <property type="project" value="UniProtKB-KW"/>
</dbReference>
<feature type="binding site" evidence="8">
    <location>
        <position position="289"/>
    </location>
    <ligand>
        <name>Mn(2+)</name>
        <dbReference type="ChEBI" id="CHEBI:29035"/>
        <label>2</label>
    </ligand>
</feature>
<comment type="function">
    <text evidence="7 8">Presumably involved in the processing and regular turnover of intracellular proteins. Catalyzes the removal of unsubstituted N-terminal amino acids from various peptides.</text>
</comment>
<dbReference type="Pfam" id="PF02789">
    <property type="entry name" value="Peptidase_M17_N"/>
    <property type="match status" value="1"/>
</dbReference>
<reference evidence="10 11" key="1">
    <citation type="submission" date="2018-02" db="EMBL/GenBank/DDBJ databases">
        <authorList>
            <person name="Cohen D.B."/>
            <person name="Kent A.D."/>
        </authorList>
    </citation>
    <scope>NUCLEOTIDE SEQUENCE [LARGE SCALE GENOMIC DNA]</scope>
    <source>
        <strain evidence="10">1</strain>
    </source>
</reference>
<comment type="catalytic activity">
    <reaction evidence="1 8">
        <text>Release of an N-terminal amino acid, Xaa-|-Yaa-, in which Xaa is preferably Leu, but may be other amino acids including Pro although not Arg or Lys, and Yaa may be Pro. Amino acid amides and methyl esters are also readily hydrolyzed, but rates on arylamides are exceedingly low.</text>
        <dbReference type="EC" id="3.4.11.1"/>
    </reaction>
</comment>
<dbReference type="HAMAP" id="MF_00181">
    <property type="entry name" value="Cytosol_peptidase_M17"/>
    <property type="match status" value="1"/>
</dbReference>
<dbReference type="EC" id="3.4.11.1" evidence="8"/>
<dbReference type="Gene3D" id="3.40.220.10">
    <property type="entry name" value="Leucine Aminopeptidase, subunit E, domain 1"/>
    <property type="match status" value="1"/>
</dbReference>
<evidence type="ECO:0000256" key="6">
    <source>
        <dbReference type="ARBA" id="ARBA00022801"/>
    </source>
</evidence>
<dbReference type="CDD" id="cd00433">
    <property type="entry name" value="Peptidase_M17"/>
    <property type="match status" value="1"/>
</dbReference>
<dbReference type="InterPro" id="IPR000819">
    <property type="entry name" value="Peptidase_M17_C"/>
</dbReference>
<keyword evidence="4 8" id="KW-0031">Aminopeptidase</keyword>
<evidence type="ECO:0000256" key="4">
    <source>
        <dbReference type="ARBA" id="ARBA00022438"/>
    </source>
</evidence>
<feature type="domain" description="Cytosol aminopeptidase" evidence="9">
    <location>
        <begin position="346"/>
        <end position="353"/>
    </location>
</feature>
<dbReference type="GO" id="GO:0070006">
    <property type="term" value="F:metalloaminopeptidase activity"/>
    <property type="evidence" value="ECO:0007669"/>
    <property type="project" value="InterPro"/>
</dbReference>
<dbReference type="SUPFAM" id="SSF53187">
    <property type="entry name" value="Zn-dependent exopeptidases"/>
    <property type="match status" value="1"/>
</dbReference>
<evidence type="ECO:0000256" key="2">
    <source>
        <dbReference type="ARBA" id="ARBA00000967"/>
    </source>
</evidence>
<organism evidence="10 11">
    <name type="scientific">Micropruina glycogenica</name>
    <dbReference type="NCBI Taxonomy" id="75385"/>
    <lineage>
        <taxon>Bacteria</taxon>
        <taxon>Bacillati</taxon>
        <taxon>Actinomycetota</taxon>
        <taxon>Actinomycetes</taxon>
        <taxon>Propionibacteriales</taxon>
        <taxon>Nocardioidaceae</taxon>
        <taxon>Micropruina</taxon>
    </lineage>
</organism>
<evidence type="ECO:0000313" key="11">
    <source>
        <dbReference type="Proteomes" id="UP000238164"/>
    </source>
</evidence>
<dbReference type="InterPro" id="IPR023042">
    <property type="entry name" value="Peptidase_M17_leu_NH2_pept"/>
</dbReference>
<dbReference type="PANTHER" id="PTHR11963">
    <property type="entry name" value="LEUCINE AMINOPEPTIDASE-RELATED"/>
    <property type="match status" value="1"/>
</dbReference>
<dbReference type="EC" id="3.4.11.10" evidence="8"/>
<keyword evidence="8" id="KW-0963">Cytoplasm</keyword>
<dbReference type="GO" id="GO:0030145">
    <property type="term" value="F:manganese ion binding"/>
    <property type="evidence" value="ECO:0007669"/>
    <property type="project" value="UniProtKB-UniRule"/>
</dbReference>
<dbReference type="AlphaFoldDB" id="A0A2N9JIT7"/>
<dbReference type="PRINTS" id="PR00481">
    <property type="entry name" value="LAMNOPPTDASE"/>
</dbReference>
<dbReference type="SUPFAM" id="SSF52949">
    <property type="entry name" value="Macro domain-like"/>
    <property type="match status" value="1"/>
</dbReference>